<organism evidence="1 2">
    <name type="scientific">Lactiplantibacillus mudanjiangensis</name>
    <dbReference type="NCBI Taxonomy" id="1296538"/>
    <lineage>
        <taxon>Bacteria</taxon>
        <taxon>Bacillati</taxon>
        <taxon>Bacillota</taxon>
        <taxon>Bacilli</taxon>
        <taxon>Lactobacillales</taxon>
        <taxon>Lactobacillaceae</taxon>
        <taxon>Lactiplantibacillus</taxon>
    </lineage>
</organism>
<dbReference type="RefSeq" id="WP_130851582.1">
    <property type="nucleotide sequence ID" value="NZ_UYIG01000068.1"/>
</dbReference>
<evidence type="ECO:0000313" key="1">
    <source>
        <dbReference type="EMBL" id="VDG27872.1"/>
    </source>
</evidence>
<protein>
    <submittedName>
        <fullName evidence="1">Minor capsid protein [Lactobacillus plantarum subsp. plantarum]</fullName>
    </submittedName>
</protein>
<dbReference type="InterPro" id="IPR024411">
    <property type="entry name" value="Tail_terminator_phage"/>
</dbReference>
<keyword evidence="2" id="KW-1185">Reference proteome</keyword>
<name>A0A660E6G1_9LACO</name>
<evidence type="ECO:0000313" key="2">
    <source>
        <dbReference type="Proteomes" id="UP000289996"/>
    </source>
</evidence>
<accession>A0A660E6G1</accession>
<dbReference type="EMBL" id="UYIG01000068">
    <property type="protein sequence ID" value="VDG27872.1"/>
    <property type="molecule type" value="Genomic_DNA"/>
</dbReference>
<dbReference type="OrthoDB" id="2928533at2"/>
<reference evidence="1 2" key="1">
    <citation type="submission" date="2018-11" db="EMBL/GenBank/DDBJ databases">
        <authorList>
            <person name="Wuyts S."/>
        </authorList>
    </citation>
    <scope>NUCLEOTIDE SEQUENCE [LARGE SCALE GENOMIC DNA]</scope>
    <source>
        <strain evidence="1">Lactobacillus mudanjiangensis AMBF249</strain>
    </source>
</reference>
<proteinExistence type="predicted"/>
<dbReference type="Proteomes" id="UP000289996">
    <property type="component" value="Unassembled WGS sequence"/>
</dbReference>
<dbReference type="AlphaFoldDB" id="A0A660E6G1"/>
<sequence length="134" mass="14906">MDLMECLQDVINAIPNLPMQCNLGYLTAEDSLMLYPLPGSRSLDEDYAGNQQWQMNYEVGFKTKTQSLANGTLWAVSQRLDTLTADDVVSQNGSFEFESLAISGQPNITMQDTQGYNIYQLSFSVIVNTFADAN</sequence>
<dbReference type="Pfam" id="PF12691">
    <property type="entry name" value="Phage_tail_terminator_6"/>
    <property type="match status" value="1"/>
</dbReference>
<gene>
    <name evidence="1" type="ORF">MUDAN_MDHGFNIF_02690</name>
</gene>